<feature type="domain" description="Allophanate hydrolase C-terminal" evidence="1">
    <location>
        <begin position="189"/>
        <end position="285"/>
    </location>
</feature>
<organism evidence="2 3">
    <name type="scientific">Sulfitobacter litoralis</name>
    <dbReference type="NCBI Taxonomy" id="335975"/>
    <lineage>
        <taxon>Bacteria</taxon>
        <taxon>Pseudomonadati</taxon>
        <taxon>Pseudomonadota</taxon>
        <taxon>Alphaproteobacteria</taxon>
        <taxon>Rhodobacterales</taxon>
        <taxon>Roseobacteraceae</taxon>
        <taxon>Sulfitobacter</taxon>
    </lineage>
</organism>
<proteinExistence type="predicted"/>
<dbReference type="Gene3D" id="3.10.490.10">
    <property type="entry name" value="Gamma-glutamyl cyclotransferase-like"/>
    <property type="match status" value="1"/>
</dbReference>
<dbReference type="Pfam" id="PF21986">
    <property type="entry name" value="AH_C"/>
    <property type="match status" value="1"/>
</dbReference>
<evidence type="ECO:0000259" key="1">
    <source>
        <dbReference type="Pfam" id="PF21986"/>
    </source>
</evidence>
<evidence type="ECO:0000313" key="2">
    <source>
        <dbReference type="EMBL" id="SDP63707.1"/>
    </source>
</evidence>
<sequence length="287" mass="31486">MISFDEIVAPLSVDVPDAVKMWIIAMINFANDALIALRFVGHNRHGRVQSHTLNRLVQKGFSGLRVPSCSEAKIDHLTVRVDSPPQVSPPAAHPDIGLINMPIDTGPAQKFFRSFGQFRSEFLNPAIHRRPINSDPALCEQIHNVLVGQWIAQISLHRAKDDVARKTVMLEWGSARHAQPQKPKAGRRRRLTQQSHRFYALAGDPPARPGLVKGTTGSGAPIAVELWSLPVETVGSFLKDIPAPLGIGTVDLSDGRQVKGFICEAEAIADSADITQLGDWRQYLAQV</sequence>
<comment type="caution">
    <text evidence="2">The sequence shown here is derived from an EMBL/GenBank/DDBJ whole genome shotgun (WGS) entry which is preliminary data.</text>
</comment>
<keyword evidence="3" id="KW-1185">Reference proteome</keyword>
<evidence type="ECO:0000313" key="3">
    <source>
        <dbReference type="Proteomes" id="UP000198646"/>
    </source>
</evidence>
<gene>
    <name evidence="2" type="ORF">SAMN04488512_12425</name>
</gene>
<name>A0ABY0SV26_9RHOB</name>
<accession>A0ABY0SV26</accession>
<protein>
    <recommendedName>
        <fullName evidence="1">Allophanate hydrolase C-terminal domain-containing protein</fullName>
    </recommendedName>
</protein>
<dbReference type="InterPro" id="IPR053844">
    <property type="entry name" value="AH_C"/>
</dbReference>
<reference evidence="2 3" key="1">
    <citation type="submission" date="2016-10" db="EMBL/GenBank/DDBJ databases">
        <authorList>
            <person name="Varghese N."/>
            <person name="Submissions S."/>
        </authorList>
    </citation>
    <scope>NUCLEOTIDE SEQUENCE [LARGE SCALE GENOMIC DNA]</scope>
    <source>
        <strain evidence="2 3">DSM 17584</strain>
    </source>
</reference>
<dbReference type="Proteomes" id="UP000198646">
    <property type="component" value="Unassembled WGS sequence"/>
</dbReference>
<dbReference type="EMBL" id="FNJD01000024">
    <property type="protein sequence ID" value="SDP63707.1"/>
    <property type="molecule type" value="Genomic_DNA"/>
</dbReference>